<feature type="chain" id="PRO_5046617179" description="Fungal lipase-type domain-containing protein" evidence="1">
    <location>
        <begin position="18"/>
        <end position="313"/>
    </location>
</feature>
<dbReference type="InterPro" id="IPR002921">
    <property type="entry name" value="Fungal_lipase-type"/>
</dbReference>
<dbReference type="Proteomes" id="UP001479436">
    <property type="component" value="Unassembled WGS sequence"/>
</dbReference>
<proteinExistence type="predicted"/>
<dbReference type="PANTHER" id="PTHR45856:SF25">
    <property type="entry name" value="FUNGAL LIPASE-LIKE DOMAIN-CONTAINING PROTEIN"/>
    <property type="match status" value="1"/>
</dbReference>
<evidence type="ECO:0000259" key="2">
    <source>
        <dbReference type="Pfam" id="PF01764"/>
    </source>
</evidence>
<name>A0ABR2W1L4_9FUNG</name>
<dbReference type="InterPro" id="IPR051218">
    <property type="entry name" value="Sec_MonoDiacylglyc_Lipase"/>
</dbReference>
<protein>
    <recommendedName>
        <fullName evidence="2">Fungal lipase-type domain-containing protein</fullName>
    </recommendedName>
</protein>
<keyword evidence="1" id="KW-0732">Signal</keyword>
<dbReference type="Gene3D" id="3.40.50.1820">
    <property type="entry name" value="alpha/beta hydrolase"/>
    <property type="match status" value="1"/>
</dbReference>
<evidence type="ECO:0000313" key="3">
    <source>
        <dbReference type="EMBL" id="KAK9712595.1"/>
    </source>
</evidence>
<accession>A0ABR2W1L4</accession>
<evidence type="ECO:0000256" key="1">
    <source>
        <dbReference type="SAM" id="SignalP"/>
    </source>
</evidence>
<dbReference type="EMBL" id="JASJQH010007208">
    <property type="protein sequence ID" value="KAK9712595.1"/>
    <property type="molecule type" value="Genomic_DNA"/>
</dbReference>
<dbReference type="SUPFAM" id="SSF53474">
    <property type="entry name" value="alpha/beta-Hydrolases"/>
    <property type="match status" value="1"/>
</dbReference>
<evidence type="ECO:0000313" key="4">
    <source>
        <dbReference type="Proteomes" id="UP001479436"/>
    </source>
</evidence>
<organism evidence="3 4">
    <name type="scientific">Basidiobolus ranarum</name>
    <dbReference type="NCBI Taxonomy" id="34480"/>
    <lineage>
        <taxon>Eukaryota</taxon>
        <taxon>Fungi</taxon>
        <taxon>Fungi incertae sedis</taxon>
        <taxon>Zoopagomycota</taxon>
        <taxon>Entomophthoromycotina</taxon>
        <taxon>Basidiobolomycetes</taxon>
        <taxon>Basidiobolales</taxon>
        <taxon>Basidiobolaceae</taxon>
        <taxon>Basidiobolus</taxon>
    </lineage>
</organism>
<feature type="domain" description="Fungal lipase-type" evidence="2">
    <location>
        <begin position="95"/>
        <end position="255"/>
    </location>
</feature>
<reference evidence="3 4" key="1">
    <citation type="submission" date="2023-04" db="EMBL/GenBank/DDBJ databases">
        <title>Genome of Basidiobolus ranarum AG-B5.</title>
        <authorList>
            <person name="Stajich J.E."/>
            <person name="Carter-House D."/>
            <person name="Gryganskyi A."/>
        </authorList>
    </citation>
    <scope>NUCLEOTIDE SEQUENCE [LARGE SCALE GENOMIC DNA]</scope>
    <source>
        <strain evidence="3 4">AG-B5</strain>
    </source>
</reference>
<dbReference type="CDD" id="cd00519">
    <property type="entry name" value="Lipase_3"/>
    <property type="match status" value="1"/>
</dbReference>
<dbReference type="PANTHER" id="PTHR45856">
    <property type="entry name" value="ALPHA/BETA-HYDROLASES SUPERFAMILY PROTEIN"/>
    <property type="match status" value="1"/>
</dbReference>
<dbReference type="Pfam" id="PF01764">
    <property type="entry name" value="Lipase_3"/>
    <property type="match status" value="1"/>
</dbReference>
<sequence>MRILPFLILCSASLALASPVAIVKRGDIEVERVTKDMLIHHSNYAAAAYCSGERVRKWDCGSRCPGNVKVATYFENSATGMAGYVGVNHDEKTIIVAFRGSSNIKNWFKNLQILPTNFEYPDSAKGTKVHYGFWDTYNSVSKDVISGLTQVISQLPEDPKDYKLLVTGHSLGGAVAVVGAMEIKRHLLNPKSPRCITPPAKSINLANIYLHTYGQPRVGNENFARLAYKTLSNSTVTKNMIRVTNRWDPVPRVPSGSYRHSPHEVYIKGLTRKTVHCDDGSSAEDPRCTISEFPSINFVAHLRYWNVVFGPFC</sequence>
<comment type="caution">
    <text evidence="3">The sequence shown here is derived from an EMBL/GenBank/DDBJ whole genome shotgun (WGS) entry which is preliminary data.</text>
</comment>
<dbReference type="InterPro" id="IPR029058">
    <property type="entry name" value="AB_hydrolase_fold"/>
</dbReference>
<feature type="signal peptide" evidence="1">
    <location>
        <begin position="1"/>
        <end position="17"/>
    </location>
</feature>
<gene>
    <name evidence="3" type="ORF">K7432_007039</name>
</gene>
<keyword evidence="4" id="KW-1185">Reference proteome</keyword>